<dbReference type="InterPro" id="IPR045761">
    <property type="entry name" value="ODP_dom"/>
</dbReference>
<dbReference type="AlphaFoldDB" id="A0A7C2ZQ98"/>
<dbReference type="SUPFAM" id="SSF56281">
    <property type="entry name" value="Metallo-hydrolase/oxidoreductase"/>
    <property type="match status" value="1"/>
</dbReference>
<comment type="caution">
    <text evidence="2">The sequence shown here is derived from an EMBL/GenBank/DDBJ whole genome shotgun (WGS) entry which is preliminary data.</text>
</comment>
<dbReference type="InterPro" id="IPR036866">
    <property type="entry name" value="RibonucZ/Hydroxyglut_hydro"/>
</dbReference>
<protein>
    <recommendedName>
        <fullName evidence="1">ODP domain-containing protein</fullName>
    </recommendedName>
</protein>
<dbReference type="EMBL" id="DSFP01000081">
    <property type="protein sequence ID" value="HEW46893.1"/>
    <property type="molecule type" value="Genomic_DNA"/>
</dbReference>
<reference evidence="2" key="1">
    <citation type="journal article" date="2020" name="mSystems">
        <title>Genome- and Community-Level Interaction Insights into Carbon Utilization and Element Cycling Functions of Hydrothermarchaeota in Hydrothermal Sediment.</title>
        <authorList>
            <person name="Zhou Z."/>
            <person name="Liu Y."/>
            <person name="Xu W."/>
            <person name="Pan J."/>
            <person name="Luo Z.H."/>
            <person name="Li M."/>
        </authorList>
    </citation>
    <scope>NUCLEOTIDE SEQUENCE [LARGE SCALE GENOMIC DNA]</scope>
    <source>
        <strain evidence="2">SpSt-132</strain>
    </source>
</reference>
<accession>A0A7C2ZQ98</accession>
<organism evidence="2">
    <name type="scientific">Hydrogenobacter sp</name>
    <dbReference type="NCBI Taxonomy" id="2152829"/>
    <lineage>
        <taxon>Bacteria</taxon>
        <taxon>Pseudomonadati</taxon>
        <taxon>Aquificota</taxon>
        <taxon>Aquificia</taxon>
        <taxon>Aquificales</taxon>
        <taxon>Aquificaceae</taxon>
        <taxon>Hydrogenobacter</taxon>
    </lineage>
</organism>
<sequence length="570" mass="65076">MGVLCLLLDKRKQYFPLLVDIFNVTGHKLLVALEEEKAFEFLRVSSPEVLLLSIEDMDFWFKVLKSGKYITPIFFIDRYEEADKLKEYGLRDVNYVVLPFNPMELLTKIVSISKDIYEQAHLEYLGPINLLLKFLRLGKTLILTIEDEEGKCSLYLSKGAIKGSSCDIEKFKGLITKEVRIKLEPYKEEELPYKFKDNWDFISSIIYSHIPEHKVSTIKEEAQVALVEAQTVPKYKVDLSQAIELKEGLYWVGVEDNKGLFQKNSYLRIYEKDSIKVPILINVGTHQDYALIRTKLEQVVGTVDAVKGLILMGPGLDEASGVVNFLQSSQRAFVITSLNIAQKLKALGIPLSRIKTIETFPGGRLKLATGDILRFISTPFLPEAGSFVVLEESKGYLFTGKFLSSLRSIEEFNPLTDTEIEDLLLYTSLHVPSQDVLSFTLKKIVRESIACVYPMFGNPMLSESLIKEAFSKLSSIPNNFHEFDEGVILEVCESLLKLLKKRPENDEIISFFEELNQFMYIEDTKIHKVFVDIERLPSLMLGLMFNKNLEPNLIKEAIKHFYLAGIKLTI</sequence>
<name>A0A7C2ZQ98_9AQUI</name>
<evidence type="ECO:0000313" key="2">
    <source>
        <dbReference type="EMBL" id="HEW46893.1"/>
    </source>
</evidence>
<dbReference type="PANTHER" id="PTHR43041">
    <property type="entry name" value="HYDROLASE, METALLO-BETA-LACTAMASE SUPERFAMILY"/>
    <property type="match status" value="1"/>
</dbReference>
<evidence type="ECO:0000259" key="1">
    <source>
        <dbReference type="Pfam" id="PF19583"/>
    </source>
</evidence>
<feature type="domain" description="ODP" evidence="1">
    <location>
        <begin position="261"/>
        <end position="456"/>
    </location>
</feature>
<dbReference type="PANTHER" id="PTHR43041:SF1">
    <property type="entry name" value="METALLO-BETA-LACTAMASE DOMAIN-CONTAINING PROTEIN"/>
    <property type="match status" value="1"/>
</dbReference>
<proteinExistence type="predicted"/>
<dbReference type="Gene3D" id="3.60.15.10">
    <property type="entry name" value="Ribonuclease Z/Hydroxyacylglutathione hydrolase-like"/>
    <property type="match status" value="1"/>
</dbReference>
<gene>
    <name evidence="2" type="ORF">ENO47_09600</name>
</gene>
<dbReference type="Pfam" id="PF19583">
    <property type="entry name" value="ODP"/>
    <property type="match status" value="1"/>
</dbReference>